<dbReference type="Proteomes" id="UP000054075">
    <property type="component" value="Unassembled WGS sequence"/>
</dbReference>
<reference evidence="1" key="1">
    <citation type="submission" date="2006-04" db="EMBL/GenBank/DDBJ databases">
        <authorList>
            <person name="Seshadri R."/>
            <person name="Federici B.A."/>
        </authorList>
    </citation>
    <scope>NUCLEOTIDE SEQUENCE [LARGE SCALE GENOMIC DNA]</scope>
</reference>
<keyword evidence="2" id="KW-1185">Reference proteome</keyword>
<accession>A8PP97</accession>
<dbReference type="AlphaFoldDB" id="A8PP97"/>
<dbReference type="STRING" id="59196.RICGR_1239"/>
<dbReference type="EMBL" id="AAQJ02000001">
    <property type="protein sequence ID" value="EDP46097.1"/>
    <property type="molecule type" value="Genomic_DNA"/>
</dbReference>
<evidence type="ECO:0000313" key="2">
    <source>
        <dbReference type="Proteomes" id="UP000054075"/>
    </source>
</evidence>
<sequence length="39" mass="4474">MKKSHHNGVILLTIETNVGLNSIKNYGKILMRERFSMCP</sequence>
<proteinExistence type="predicted"/>
<comment type="caution">
    <text evidence="1">The sequence shown here is derived from an EMBL/GenBank/DDBJ whole genome shotgun (WGS) entry which is preliminary data.</text>
</comment>
<organism evidence="1 2">
    <name type="scientific">Rickettsiella grylli</name>
    <dbReference type="NCBI Taxonomy" id="59196"/>
    <lineage>
        <taxon>Bacteria</taxon>
        <taxon>Pseudomonadati</taxon>
        <taxon>Pseudomonadota</taxon>
        <taxon>Gammaproteobacteria</taxon>
        <taxon>Legionellales</taxon>
        <taxon>Coxiellaceae</taxon>
        <taxon>Rickettsiella</taxon>
    </lineage>
</organism>
<evidence type="ECO:0000313" key="1">
    <source>
        <dbReference type="EMBL" id="EDP46097.1"/>
    </source>
</evidence>
<gene>
    <name evidence="1" type="ORF">RICGR_1239</name>
</gene>
<name>A8PP97_9COXI</name>
<protein>
    <submittedName>
        <fullName evidence="1">Uncharacterized protein</fullName>
    </submittedName>
</protein>
<reference evidence="1" key="2">
    <citation type="submission" date="2007-10" db="EMBL/GenBank/DDBJ databases">
        <authorList>
            <person name="Myers G.S."/>
        </authorList>
    </citation>
    <scope>NUCLEOTIDE SEQUENCE [LARGE SCALE GENOMIC DNA]</scope>
</reference>